<dbReference type="EMBL" id="VSRR010022970">
    <property type="protein sequence ID" value="MPC65135.1"/>
    <property type="molecule type" value="Genomic_DNA"/>
</dbReference>
<comment type="caution">
    <text evidence="1">The sequence shown here is derived from an EMBL/GenBank/DDBJ whole genome shotgun (WGS) entry which is preliminary data.</text>
</comment>
<gene>
    <name evidence="1" type="ORF">E2C01_059264</name>
</gene>
<keyword evidence="2" id="KW-1185">Reference proteome</keyword>
<dbReference type="AlphaFoldDB" id="A0A5B7H6B7"/>
<proteinExistence type="predicted"/>
<evidence type="ECO:0000313" key="2">
    <source>
        <dbReference type="Proteomes" id="UP000324222"/>
    </source>
</evidence>
<sequence length="94" mass="10069">MCKDGLIRKEERSTMVCDMRRRHTQPKLDVHFNTAATQCGGLAVCVQVVGLFPSYTHGCSTSAAGIGWGGSRALPRHIRGLSKPTLLGGSHTSC</sequence>
<organism evidence="1 2">
    <name type="scientific">Portunus trituberculatus</name>
    <name type="common">Swimming crab</name>
    <name type="synonym">Neptunus trituberculatus</name>
    <dbReference type="NCBI Taxonomy" id="210409"/>
    <lineage>
        <taxon>Eukaryota</taxon>
        <taxon>Metazoa</taxon>
        <taxon>Ecdysozoa</taxon>
        <taxon>Arthropoda</taxon>
        <taxon>Crustacea</taxon>
        <taxon>Multicrustacea</taxon>
        <taxon>Malacostraca</taxon>
        <taxon>Eumalacostraca</taxon>
        <taxon>Eucarida</taxon>
        <taxon>Decapoda</taxon>
        <taxon>Pleocyemata</taxon>
        <taxon>Brachyura</taxon>
        <taxon>Eubrachyura</taxon>
        <taxon>Portunoidea</taxon>
        <taxon>Portunidae</taxon>
        <taxon>Portuninae</taxon>
        <taxon>Portunus</taxon>
    </lineage>
</organism>
<dbReference type="Proteomes" id="UP000324222">
    <property type="component" value="Unassembled WGS sequence"/>
</dbReference>
<name>A0A5B7H6B7_PORTR</name>
<protein>
    <submittedName>
        <fullName evidence="1">Uncharacterized protein</fullName>
    </submittedName>
</protein>
<reference evidence="1 2" key="1">
    <citation type="submission" date="2019-05" db="EMBL/GenBank/DDBJ databases">
        <title>Another draft genome of Portunus trituberculatus and its Hox gene families provides insights of decapod evolution.</title>
        <authorList>
            <person name="Jeong J.-H."/>
            <person name="Song I."/>
            <person name="Kim S."/>
            <person name="Choi T."/>
            <person name="Kim D."/>
            <person name="Ryu S."/>
            <person name="Kim W."/>
        </authorList>
    </citation>
    <scope>NUCLEOTIDE SEQUENCE [LARGE SCALE GENOMIC DNA]</scope>
    <source>
        <tissue evidence="1">Muscle</tissue>
    </source>
</reference>
<accession>A0A5B7H6B7</accession>
<evidence type="ECO:0000313" key="1">
    <source>
        <dbReference type="EMBL" id="MPC65135.1"/>
    </source>
</evidence>